<keyword evidence="2" id="KW-0229">DNA integration</keyword>
<dbReference type="InterPro" id="IPR010998">
    <property type="entry name" value="Integrase_recombinase_N"/>
</dbReference>
<evidence type="ECO:0000256" key="1">
    <source>
        <dbReference type="ARBA" id="ARBA00008857"/>
    </source>
</evidence>
<dbReference type="Gene3D" id="1.10.443.10">
    <property type="entry name" value="Intergrase catalytic core"/>
    <property type="match status" value="1"/>
</dbReference>
<proteinExistence type="inferred from homology"/>
<dbReference type="GO" id="GO:0003677">
    <property type="term" value="F:DNA binding"/>
    <property type="evidence" value="ECO:0007669"/>
    <property type="project" value="UniProtKB-UniRule"/>
</dbReference>
<dbReference type="PANTHER" id="PTHR30349">
    <property type="entry name" value="PHAGE INTEGRASE-RELATED"/>
    <property type="match status" value="1"/>
</dbReference>
<evidence type="ECO:0000256" key="3">
    <source>
        <dbReference type="ARBA" id="ARBA00023125"/>
    </source>
</evidence>
<sequence>MARIIKAAMGYPEIPAGFPILVWERMAIIEPAFAYLIELATIPGRSHAAETVRTYGEHLHDWFDSLEQTGLDWRMVSEADIAAYRNRMLSQPSPHTKRPYARSTVNDRVRTICRFYAWAHDRGWIEVLPFHFVDVRVAMRRRQSFLAHVDPRPGLTAANILTVAEHERLPRPLRVDQLRRLFAHLEMPYRLMAEWALATGLRRKELCGLAVFQVPETAHLDDEEHPLVGVPLTITKGDRPRTVYPPIRLVDRTHRYIDEVRTPQVRALQRRRTDYRPPSALFLNAQGQAITNARMTAAFARAFRAAGVPGSLHWLRHTFAMTILVRLQRQATSTPDLNPLKIVQVLLGHSSIQSTAIYLRCVELNARELADSIDYLYGALIPHDR</sequence>
<keyword evidence="4" id="KW-0233">DNA recombination</keyword>
<evidence type="ECO:0000313" key="9">
    <source>
        <dbReference type="Proteomes" id="UP000272706"/>
    </source>
</evidence>
<keyword evidence="3 5" id="KW-0238">DNA-binding</keyword>
<dbReference type="GO" id="GO:0015074">
    <property type="term" value="P:DNA integration"/>
    <property type="evidence" value="ECO:0007669"/>
    <property type="project" value="UniProtKB-KW"/>
</dbReference>
<dbReference type="InterPro" id="IPR050090">
    <property type="entry name" value="Tyrosine_recombinase_XerCD"/>
</dbReference>
<evidence type="ECO:0000256" key="2">
    <source>
        <dbReference type="ARBA" id="ARBA00022908"/>
    </source>
</evidence>
<dbReference type="AlphaFoldDB" id="A0A3A5K578"/>
<feature type="domain" description="Core-binding (CB)" evidence="7">
    <location>
        <begin position="26"/>
        <end position="120"/>
    </location>
</feature>
<dbReference type="Pfam" id="PF02899">
    <property type="entry name" value="Phage_int_SAM_1"/>
    <property type="match status" value="1"/>
</dbReference>
<dbReference type="Gene3D" id="1.10.150.130">
    <property type="match status" value="1"/>
</dbReference>
<organism evidence="8 9">
    <name type="scientific">Mesorhizobium waimense</name>
    <dbReference type="NCBI Taxonomy" id="1300307"/>
    <lineage>
        <taxon>Bacteria</taxon>
        <taxon>Pseudomonadati</taxon>
        <taxon>Pseudomonadota</taxon>
        <taxon>Alphaproteobacteria</taxon>
        <taxon>Hyphomicrobiales</taxon>
        <taxon>Phyllobacteriaceae</taxon>
        <taxon>Mesorhizobium</taxon>
    </lineage>
</organism>
<evidence type="ECO:0000313" key="8">
    <source>
        <dbReference type="EMBL" id="RJT27749.1"/>
    </source>
</evidence>
<dbReference type="SUPFAM" id="SSF56349">
    <property type="entry name" value="DNA breaking-rejoining enzymes"/>
    <property type="match status" value="1"/>
</dbReference>
<keyword evidence="9" id="KW-1185">Reference proteome</keyword>
<name>A0A3A5K578_9HYPH</name>
<comment type="caution">
    <text evidence="8">The sequence shown here is derived from an EMBL/GenBank/DDBJ whole genome shotgun (WGS) entry which is preliminary data.</text>
</comment>
<dbReference type="OrthoDB" id="4020134at2"/>
<dbReference type="RefSeq" id="WP_120018855.1">
    <property type="nucleotide sequence ID" value="NZ_QZWZ01000060.1"/>
</dbReference>
<dbReference type="Pfam" id="PF00589">
    <property type="entry name" value="Phage_integrase"/>
    <property type="match status" value="1"/>
</dbReference>
<dbReference type="InterPro" id="IPR004107">
    <property type="entry name" value="Integrase_SAM-like_N"/>
</dbReference>
<evidence type="ECO:0000259" key="6">
    <source>
        <dbReference type="PROSITE" id="PS51898"/>
    </source>
</evidence>
<dbReference type="InterPro" id="IPR044068">
    <property type="entry name" value="CB"/>
</dbReference>
<dbReference type="EMBL" id="QZWZ01000060">
    <property type="protein sequence ID" value="RJT27749.1"/>
    <property type="molecule type" value="Genomic_DNA"/>
</dbReference>
<gene>
    <name evidence="8" type="ORF">D3227_35855</name>
</gene>
<evidence type="ECO:0000256" key="4">
    <source>
        <dbReference type="ARBA" id="ARBA00023172"/>
    </source>
</evidence>
<dbReference type="InterPro" id="IPR011010">
    <property type="entry name" value="DNA_brk_join_enz"/>
</dbReference>
<accession>A0A3A5K578</accession>
<dbReference type="InterPro" id="IPR013762">
    <property type="entry name" value="Integrase-like_cat_sf"/>
</dbReference>
<comment type="similarity">
    <text evidence="1">Belongs to the 'phage' integrase family.</text>
</comment>
<dbReference type="Proteomes" id="UP000272706">
    <property type="component" value="Unassembled WGS sequence"/>
</dbReference>
<protein>
    <submittedName>
        <fullName evidence="8">Transposase</fullName>
    </submittedName>
</protein>
<dbReference type="CDD" id="cd00397">
    <property type="entry name" value="DNA_BRE_C"/>
    <property type="match status" value="1"/>
</dbReference>
<evidence type="ECO:0000259" key="7">
    <source>
        <dbReference type="PROSITE" id="PS51900"/>
    </source>
</evidence>
<dbReference type="PROSITE" id="PS51898">
    <property type="entry name" value="TYR_RECOMBINASE"/>
    <property type="match status" value="1"/>
</dbReference>
<dbReference type="InterPro" id="IPR002104">
    <property type="entry name" value="Integrase_catalytic"/>
</dbReference>
<dbReference type="PANTHER" id="PTHR30349:SF64">
    <property type="entry name" value="PROPHAGE INTEGRASE INTD-RELATED"/>
    <property type="match status" value="1"/>
</dbReference>
<evidence type="ECO:0000256" key="5">
    <source>
        <dbReference type="PROSITE-ProRule" id="PRU01248"/>
    </source>
</evidence>
<dbReference type="GO" id="GO:0006310">
    <property type="term" value="P:DNA recombination"/>
    <property type="evidence" value="ECO:0007669"/>
    <property type="project" value="UniProtKB-KW"/>
</dbReference>
<reference evidence="8 9" key="1">
    <citation type="submission" date="2018-09" db="EMBL/GenBank/DDBJ databases">
        <title>Mesorhizobium carmichaelinearum sp. nov. isolated from Carmichaelinea spp. root nodules in New Zealand.</title>
        <authorList>
            <person name="De Meyer S.E."/>
        </authorList>
    </citation>
    <scope>NUCLEOTIDE SEQUENCE [LARGE SCALE GENOMIC DNA]</scope>
    <source>
        <strain evidence="8 9">ICMP19557</strain>
    </source>
</reference>
<feature type="domain" description="Tyr recombinase" evidence="6">
    <location>
        <begin position="168"/>
        <end position="371"/>
    </location>
</feature>
<dbReference type="PROSITE" id="PS51900">
    <property type="entry name" value="CB"/>
    <property type="match status" value="1"/>
</dbReference>